<evidence type="ECO:0000256" key="2">
    <source>
        <dbReference type="SAM" id="SignalP"/>
    </source>
</evidence>
<dbReference type="RefSeq" id="WP_086077042.1">
    <property type="nucleotide sequence ID" value="NZ_CP021111.1"/>
</dbReference>
<feature type="domain" description="DUF4168" evidence="3">
    <location>
        <begin position="44"/>
        <end position="120"/>
    </location>
</feature>
<dbReference type="Pfam" id="PF13767">
    <property type="entry name" value="DUF4168"/>
    <property type="match status" value="1"/>
</dbReference>
<dbReference type="KEGG" id="bgm:CAL15_01670"/>
<dbReference type="AlphaFoldDB" id="A0A1W6Z7H8"/>
<evidence type="ECO:0000313" key="4">
    <source>
        <dbReference type="EMBL" id="ARP93205.1"/>
    </source>
</evidence>
<gene>
    <name evidence="4" type="ORF">CAL15_01670</name>
</gene>
<feature type="region of interest" description="Disordered" evidence="1">
    <location>
        <begin position="23"/>
        <end position="47"/>
    </location>
</feature>
<protein>
    <recommendedName>
        <fullName evidence="3">DUF4168 domain-containing protein</fullName>
    </recommendedName>
</protein>
<evidence type="ECO:0000259" key="3">
    <source>
        <dbReference type="Pfam" id="PF13767"/>
    </source>
</evidence>
<dbReference type="EMBL" id="CP021111">
    <property type="protein sequence ID" value="ARP93205.1"/>
    <property type="molecule type" value="Genomic_DNA"/>
</dbReference>
<organism evidence="4 5">
    <name type="scientific">Bordetella genomosp. 13</name>
    <dbReference type="NCBI Taxonomy" id="463040"/>
    <lineage>
        <taxon>Bacteria</taxon>
        <taxon>Pseudomonadati</taxon>
        <taxon>Pseudomonadota</taxon>
        <taxon>Betaproteobacteria</taxon>
        <taxon>Burkholderiales</taxon>
        <taxon>Alcaligenaceae</taxon>
        <taxon>Bordetella</taxon>
    </lineage>
</organism>
<dbReference type="OrthoDB" id="6900175at2"/>
<feature type="chain" id="PRO_5013003994" description="DUF4168 domain-containing protein" evidence="2">
    <location>
        <begin position="25"/>
        <end position="134"/>
    </location>
</feature>
<name>A0A1W6Z7H8_9BORD</name>
<dbReference type="InterPro" id="IPR025433">
    <property type="entry name" value="DUF4168"/>
</dbReference>
<dbReference type="Proteomes" id="UP000194161">
    <property type="component" value="Chromosome"/>
</dbReference>
<feature type="signal peptide" evidence="2">
    <location>
        <begin position="1"/>
        <end position="24"/>
    </location>
</feature>
<reference evidence="4 5" key="1">
    <citation type="submission" date="2017-05" db="EMBL/GenBank/DDBJ databases">
        <title>Complete and WGS of Bordetella genogroups.</title>
        <authorList>
            <person name="Spilker T."/>
            <person name="LiPuma J."/>
        </authorList>
    </citation>
    <scope>NUCLEOTIDE SEQUENCE [LARGE SCALE GENOMIC DNA]</scope>
    <source>
        <strain evidence="4 5">AU7206</strain>
    </source>
</reference>
<proteinExistence type="predicted"/>
<dbReference type="STRING" id="463040.CAL15_01670"/>
<keyword evidence="5" id="KW-1185">Reference proteome</keyword>
<accession>A0A1W6Z7H8</accession>
<evidence type="ECO:0000313" key="5">
    <source>
        <dbReference type="Proteomes" id="UP000194161"/>
    </source>
</evidence>
<feature type="compositionally biased region" description="Polar residues" evidence="1">
    <location>
        <begin position="26"/>
        <end position="47"/>
    </location>
</feature>
<sequence>MQRTKALLSAAILAAGLTVAPAMAQSAATPSETPQQPQAAVQPSEAQLQKFAGASQKVALVADEYRPRVQAASNDASREQLLKEADEKMVRAVNADGMTVDEFNGISQAIQQDPQLQQRVMAMVQQRQQGGGVR</sequence>
<keyword evidence="2" id="KW-0732">Signal</keyword>
<evidence type="ECO:0000256" key="1">
    <source>
        <dbReference type="SAM" id="MobiDB-lite"/>
    </source>
</evidence>